<evidence type="ECO:0000313" key="4">
    <source>
        <dbReference type="Proteomes" id="UP000309584"/>
    </source>
</evidence>
<feature type="region of interest" description="Disordered" evidence="1">
    <location>
        <begin position="46"/>
        <end position="79"/>
    </location>
</feature>
<protein>
    <recommendedName>
        <fullName evidence="5">Periplasmic protein</fullName>
    </recommendedName>
</protein>
<feature type="transmembrane region" description="Helical" evidence="2">
    <location>
        <begin position="6"/>
        <end position="27"/>
    </location>
</feature>
<evidence type="ECO:0000313" key="3">
    <source>
        <dbReference type="EMBL" id="TKX33569.1"/>
    </source>
</evidence>
<dbReference type="RefSeq" id="WP_137624256.1">
    <property type="nucleotide sequence ID" value="NZ_NXLY01000012.1"/>
</dbReference>
<keyword evidence="2" id="KW-0812">Transmembrane</keyword>
<dbReference type="Proteomes" id="UP000309584">
    <property type="component" value="Unassembled WGS sequence"/>
</dbReference>
<keyword evidence="2" id="KW-0472">Membrane</keyword>
<feature type="region of interest" description="Disordered" evidence="1">
    <location>
        <begin position="94"/>
        <end position="148"/>
    </location>
</feature>
<evidence type="ECO:0000256" key="1">
    <source>
        <dbReference type="SAM" id="MobiDB-lite"/>
    </source>
</evidence>
<proteinExistence type="predicted"/>
<keyword evidence="2" id="KW-1133">Transmembrane helix</keyword>
<feature type="compositionally biased region" description="Low complexity" evidence="1">
    <location>
        <begin position="55"/>
        <end position="79"/>
    </location>
</feature>
<keyword evidence="4" id="KW-1185">Reference proteome</keyword>
<dbReference type="EMBL" id="NXLY01000012">
    <property type="protein sequence ID" value="TKX33569.1"/>
    <property type="molecule type" value="Genomic_DNA"/>
</dbReference>
<feature type="compositionally biased region" description="Basic and acidic residues" evidence="1">
    <location>
        <begin position="104"/>
        <end position="117"/>
    </location>
</feature>
<evidence type="ECO:0000256" key="2">
    <source>
        <dbReference type="SAM" id="Phobius"/>
    </source>
</evidence>
<sequence length="348" mass="40263">MNFKVFSVIAGILIAVILILGGTYYYLFEYSKPNYSYTPTNNYETNTQSNTYEQNSYSNQINNNYSNNAYNTPSYPSYNQKQESKVESKIDNSTALNNQQEQNISKEVEKKSSEIKEQNTSVANKTESSKLAEKTEKKVESKKEITEEEKKAKIEALNKEIERQRKLLEQEKALKNKTGKNAKKHKLSVAEEYLTIGKDSRLEPQLSTEGMQVYILDGKFLSDYRINLLKEILEPIQTNAKDYNLAIFVKMLPKGEMKLTVYNKDIIFSDMRKAYKYISVDRIKPYMDNPQEIDSHIAREEKIKKISIQIKKEGKGSEFSKHIKSLKTGANFAQYFFPFCEMVEISSK</sequence>
<organism evidence="3 4">
    <name type="scientific">Campylobacter taeniopygiae</name>
    <dbReference type="NCBI Taxonomy" id="2510188"/>
    <lineage>
        <taxon>Bacteria</taxon>
        <taxon>Pseudomonadati</taxon>
        <taxon>Campylobacterota</taxon>
        <taxon>Epsilonproteobacteria</taxon>
        <taxon>Campylobacterales</taxon>
        <taxon>Campylobacteraceae</taxon>
        <taxon>Campylobacter</taxon>
    </lineage>
</organism>
<feature type="compositionally biased region" description="Basic and acidic residues" evidence="1">
    <location>
        <begin position="127"/>
        <end position="148"/>
    </location>
</feature>
<gene>
    <name evidence="3" type="ORF">CQA75_06745</name>
</gene>
<comment type="caution">
    <text evidence="3">The sequence shown here is derived from an EMBL/GenBank/DDBJ whole genome shotgun (WGS) entry which is preliminary data.</text>
</comment>
<accession>A0ABY2THI4</accession>
<evidence type="ECO:0008006" key="5">
    <source>
        <dbReference type="Google" id="ProtNLM"/>
    </source>
</evidence>
<reference evidence="3 4" key="1">
    <citation type="submission" date="2018-05" db="EMBL/GenBank/DDBJ databases">
        <title>Novel Campyloabacter and Helicobacter Species and Strains.</title>
        <authorList>
            <person name="Mannion A.J."/>
            <person name="Shen Z."/>
            <person name="Fox J.G."/>
        </authorList>
    </citation>
    <scope>NUCLEOTIDE SEQUENCE [LARGE SCALE GENOMIC DNA]</scope>
    <source>
        <strain evidence="4">MIT10-5678</strain>
    </source>
</reference>
<feature type="compositionally biased region" description="Polar residues" evidence="1">
    <location>
        <begin position="94"/>
        <end position="103"/>
    </location>
</feature>
<name>A0ABY2THI4_9BACT</name>